<protein>
    <recommendedName>
        <fullName evidence="11">Protein kinase domain-containing protein</fullName>
    </recommendedName>
</protein>
<keyword evidence="1" id="KW-0723">Serine/threonine-protein kinase</keyword>
<evidence type="ECO:0000259" key="11">
    <source>
        <dbReference type="PROSITE" id="PS50011"/>
    </source>
</evidence>
<keyword evidence="4" id="KW-0418">Kinase</keyword>
<evidence type="ECO:0000256" key="8">
    <source>
        <dbReference type="ARBA" id="ARBA00048367"/>
    </source>
</evidence>
<dbReference type="AlphaFoldDB" id="A0A150GFX5"/>
<evidence type="ECO:0000256" key="10">
    <source>
        <dbReference type="PROSITE-ProRule" id="PRU10141"/>
    </source>
</evidence>
<dbReference type="InterPro" id="IPR017441">
    <property type="entry name" value="Protein_kinase_ATP_BS"/>
</dbReference>
<accession>A0A150GFX5</accession>
<evidence type="ECO:0000256" key="4">
    <source>
        <dbReference type="ARBA" id="ARBA00022777"/>
    </source>
</evidence>
<dbReference type="SUPFAM" id="SSF56112">
    <property type="entry name" value="Protein kinase-like (PK-like)"/>
    <property type="match status" value="1"/>
</dbReference>
<evidence type="ECO:0000256" key="1">
    <source>
        <dbReference type="ARBA" id="ARBA00022527"/>
    </source>
</evidence>
<keyword evidence="3 10" id="KW-0547">Nucleotide-binding</keyword>
<evidence type="ECO:0000256" key="6">
    <source>
        <dbReference type="ARBA" id="ARBA00047811"/>
    </source>
</evidence>
<dbReference type="SMART" id="SM00220">
    <property type="entry name" value="S_TKc"/>
    <property type="match status" value="1"/>
</dbReference>
<dbReference type="GO" id="GO:0004693">
    <property type="term" value="F:cyclin-dependent protein serine/threonine kinase activity"/>
    <property type="evidence" value="ECO:0007669"/>
    <property type="project" value="UniProtKB-EC"/>
</dbReference>
<comment type="catalytic activity">
    <reaction evidence="9">
        <text>L-seryl-[protein] + ATP = O-phospho-L-seryl-[protein] + ADP + H(+)</text>
        <dbReference type="Rhea" id="RHEA:17989"/>
        <dbReference type="Rhea" id="RHEA-COMP:9863"/>
        <dbReference type="Rhea" id="RHEA-COMP:11604"/>
        <dbReference type="ChEBI" id="CHEBI:15378"/>
        <dbReference type="ChEBI" id="CHEBI:29999"/>
        <dbReference type="ChEBI" id="CHEBI:30616"/>
        <dbReference type="ChEBI" id="CHEBI:83421"/>
        <dbReference type="ChEBI" id="CHEBI:456216"/>
        <dbReference type="EC" id="2.7.11.1"/>
    </reaction>
</comment>
<dbReference type="PROSITE" id="PS00107">
    <property type="entry name" value="PROTEIN_KINASE_ATP"/>
    <property type="match status" value="1"/>
</dbReference>
<comment type="catalytic activity">
    <reaction evidence="7">
        <text>L-threonyl-[protein] + ATP = O-phospho-L-threonyl-[protein] + ADP + H(+)</text>
        <dbReference type="Rhea" id="RHEA:46608"/>
        <dbReference type="Rhea" id="RHEA-COMP:11060"/>
        <dbReference type="Rhea" id="RHEA-COMP:11605"/>
        <dbReference type="ChEBI" id="CHEBI:15378"/>
        <dbReference type="ChEBI" id="CHEBI:30013"/>
        <dbReference type="ChEBI" id="CHEBI:30616"/>
        <dbReference type="ChEBI" id="CHEBI:61977"/>
        <dbReference type="ChEBI" id="CHEBI:456216"/>
        <dbReference type="EC" id="2.7.11.1"/>
    </reaction>
</comment>
<evidence type="ECO:0000313" key="12">
    <source>
        <dbReference type="EMBL" id="KXZ48739.1"/>
    </source>
</evidence>
<dbReference type="OrthoDB" id="548217at2759"/>
<dbReference type="InterPro" id="IPR011009">
    <property type="entry name" value="Kinase-like_dom_sf"/>
</dbReference>
<dbReference type="FunFam" id="3.30.200.20:FF:000049">
    <property type="entry name" value="cyclin-dependent kinase-like 1 isoform X1"/>
    <property type="match status" value="1"/>
</dbReference>
<name>A0A150GFX5_GONPE</name>
<sequence length="134" mass="14916">MEEYIYLSTIGEGSYGYVYKCAERATGRIVAVKAFKQAHIEPEIKKLALREVRVLQGLNHPAIVPLLDAFKTKTGRVYMVFSFAGRNAFEALGETPAGLPAPQLKLLAWQLLQALSYLHRKKVAAFRCSSAAWS</sequence>
<dbReference type="InterPro" id="IPR000719">
    <property type="entry name" value="Prot_kinase_dom"/>
</dbReference>
<dbReference type="PANTHER" id="PTHR22983:SF6">
    <property type="entry name" value="SERINE_THREONINE-PROTEIN KINASE 36"/>
    <property type="match status" value="1"/>
</dbReference>
<dbReference type="GO" id="GO:0005737">
    <property type="term" value="C:cytoplasm"/>
    <property type="evidence" value="ECO:0007669"/>
    <property type="project" value="UniProtKB-ARBA"/>
</dbReference>
<keyword evidence="2" id="KW-0808">Transferase</keyword>
<evidence type="ECO:0000256" key="3">
    <source>
        <dbReference type="ARBA" id="ARBA00022741"/>
    </source>
</evidence>
<evidence type="ECO:0000256" key="7">
    <source>
        <dbReference type="ARBA" id="ARBA00047899"/>
    </source>
</evidence>
<dbReference type="PANTHER" id="PTHR22983">
    <property type="entry name" value="PROTEIN KINASE RELATED"/>
    <property type="match status" value="1"/>
</dbReference>
<evidence type="ECO:0000313" key="13">
    <source>
        <dbReference type="Proteomes" id="UP000075714"/>
    </source>
</evidence>
<dbReference type="Gene3D" id="1.10.510.10">
    <property type="entry name" value="Transferase(Phosphotransferase) domain 1"/>
    <property type="match status" value="1"/>
</dbReference>
<keyword evidence="5 10" id="KW-0067">ATP-binding</keyword>
<feature type="domain" description="Protein kinase" evidence="11">
    <location>
        <begin position="4"/>
        <end position="134"/>
    </location>
</feature>
<dbReference type="GO" id="GO:0005524">
    <property type="term" value="F:ATP binding"/>
    <property type="evidence" value="ECO:0007669"/>
    <property type="project" value="UniProtKB-UniRule"/>
</dbReference>
<dbReference type="EMBL" id="LSYV01000026">
    <property type="protein sequence ID" value="KXZ48739.1"/>
    <property type="molecule type" value="Genomic_DNA"/>
</dbReference>
<keyword evidence="13" id="KW-1185">Reference proteome</keyword>
<feature type="binding site" evidence="10">
    <location>
        <position position="33"/>
    </location>
    <ligand>
        <name>ATP</name>
        <dbReference type="ChEBI" id="CHEBI:30616"/>
    </ligand>
</feature>
<comment type="catalytic activity">
    <reaction evidence="6">
        <text>L-threonyl-[protein] + ATP = O-phospho-L-threonyl-[protein] + ADP + H(+)</text>
        <dbReference type="Rhea" id="RHEA:46608"/>
        <dbReference type="Rhea" id="RHEA-COMP:11060"/>
        <dbReference type="Rhea" id="RHEA-COMP:11605"/>
        <dbReference type="ChEBI" id="CHEBI:15378"/>
        <dbReference type="ChEBI" id="CHEBI:30013"/>
        <dbReference type="ChEBI" id="CHEBI:30616"/>
        <dbReference type="ChEBI" id="CHEBI:61977"/>
        <dbReference type="ChEBI" id="CHEBI:456216"/>
        <dbReference type="EC" id="2.7.11.22"/>
    </reaction>
</comment>
<evidence type="ECO:0000256" key="9">
    <source>
        <dbReference type="ARBA" id="ARBA00048679"/>
    </source>
</evidence>
<dbReference type="Pfam" id="PF00069">
    <property type="entry name" value="Pkinase"/>
    <property type="match status" value="1"/>
</dbReference>
<evidence type="ECO:0000256" key="5">
    <source>
        <dbReference type="ARBA" id="ARBA00022840"/>
    </source>
</evidence>
<gene>
    <name evidence="12" type="ORF">GPECTOR_25g323</name>
</gene>
<dbReference type="PROSITE" id="PS50011">
    <property type="entry name" value="PROTEIN_KINASE_DOM"/>
    <property type="match status" value="1"/>
</dbReference>
<comment type="catalytic activity">
    <reaction evidence="8">
        <text>L-seryl-[protein] + ATP = O-phospho-L-seryl-[protein] + ADP + H(+)</text>
        <dbReference type="Rhea" id="RHEA:17989"/>
        <dbReference type="Rhea" id="RHEA-COMP:9863"/>
        <dbReference type="Rhea" id="RHEA-COMP:11604"/>
        <dbReference type="ChEBI" id="CHEBI:15378"/>
        <dbReference type="ChEBI" id="CHEBI:29999"/>
        <dbReference type="ChEBI" id="CHEBI:30616"/>
        <dbReference type="ChEBI" id="CHEBI:83421"/>
        <dbReference type="ChEBI" id="CHEBI:456216"/>
        <dbReference type="EC" id="2.7.11.22"/>
    </reaction>
</comment>
<reference evidence="13" key="1">
    <citation type="journal article" date="2016" name="Nat. Commun.">
        <title>The Gonium pectorale genome demonstrates co-option of cell cycle regulation during the evolution of multicellularity.</title>
        <authorList>
            <person name="Hanschen E.R."/>
            <person name="Marriage T.N."/>
            <person name="Ferris P.J."/>
            <person name="Hamaji T."/>
            <person name="Toyoda A."/>
            <person name="Fujiyama A."/>
            <person name="Neme R."/>
            <person name="Noguchi H."/>
            <person name="Minakuchi Y."/>
            <person name="Suzuki M."/>
            <person name="Kawai-Toyooka H."/>
            <person name="Smith D.R."/>
            <person name="Sparks H."/>
            <person name="Anderson J."/>
            <person name="Bakaric R."/>
            <person name="Luria V."/>
            <person name="Karger A."/>
            <person name="Kirschner M.W."/>
            <person name="Durand P.M."/>
            <person name="Michod R.E."/>
            <person name="Nozaki H."/>
            <person name="Olson B.J."/>
        </authorList>
    </citation>
    <scope>NUCLEOTIDE SEQUENCE [LARGE SCALE GENOMIC DNA]</scope>
    <source>
        <strain evidence="13">NIES-2863</strain>
    </source>
</reference>
<comment type="caution">
    <text evidence="12">The sequence shown here is derived from an EMBL/GenBank/DDBJ whole genome shotgun (WGS) entry which is preliminary data.</text>
</comment>
<evidence type="ECO:0000256" key="2">
    <source>
        <dbReference type="ARBA" id="ARBA00022679"/>
    </source>
</evidence>
<proteinExistence type="predicted"/>
<dbReference type="Proteomes" id="UP000075714">
    <property type="component" value="Unassembled WGS sequence"/>
</dbReference>
<organism evidence="12 13">
    <name type="scientific">Gonium pectorale</name>
    <name type="common">Green alga</name>
    <dbReference type="NCBI Taxonomy" id="33097"/>
    <lineage>
        <taxon>Eukaryota</taxon>
        <taxon>Viridiplantae</taxon>
        <taxon>Chlorophyta</taxon>
        <taxon>core chlorophytes</taxon>
        <taxon>Chlorophyceae</taxon>
        <taxon>CS clade</taxon>
        <taxon>Chlamydomonadales</taxon>
        <taxon>Volvocaceae</taxon>
        <taxon>Gonium</taxon>
    </lineage>
</organism>